<dbReference type="RefSeq" id="WP_234867820.1">
    <property type="nucleotide sequence ID" value="NZ_JAKEVY010000005.1"/>
</dbReference>
<proteinExistence type="predicted"/>
<dbReference type="Pfam" id="PF14317">
    <property type="entry name" value="YcxB"/>
    <property type="match status" value="1"/>
</dbReference>
<keyword evidence="1" id="KW-1133">Transmembrane helix</keyword>
<feature type="transmembrane region" description="Helical" evidence="1">
    <location>
        <begin position="26"/>
        <end position="46"/>
    </location>
</feature>
<evidence type="ECO:0000256" key="1">
    <source>
        <dbReference type="SAM" id="Phobius"/>
    </source>
</evidence>
<evidence type="ECO:0000313" key="3">
    <source>
        <dbReference type="EMBL" id="MCF1716541.1"/>
    </source>
</evidence>
<evidence type="ECO:0000313" key="4">
    <source>
        <dbReference type="Proteomes" id="UP001200145"/>
    </source>
</evidence>
<feature type="transmembrane region" description="Helical" evidence="1">
    <location>
        <begin position="52"/>
        <end position="72"/>
    </location>
</feature>
<organism evidence="3 4">
    <name type="scientific">Flavihumibacter fluminis</name>
    <dbReference type="NCBI Taxonomy" id="2909236"/>
    <lineage>
        <taxon>Bacteria</taxon>
        <taxon>Pseudomonadati</taxon>
        <taxon>Bacteroidota</taxon>
        <taxon>Chitinophagia</taxon>
        <taxon>Chitinophagales</taxon>
        <taxon>Chitinophagaceae</taxon>
        <taxon>Flavihumibacter</taxon>
    </lineage>
</organism>
<accession>A0ABS9BLG4</accession>
<evidence type="ECO:0000259" key="2">
    <source>
        <dbReference type="Pfam" id="PF14317"/>
    </source>
</evidence>
<feature type="domain" description="YcxB-like C-terminal" evidence="2">
    <location>
        <begin position="91"/>
        <end position="152"/>
    </location>
</feature>
<dbReference type="EMBL" id="JAKEVY010000005">
    <property type="protein sequence ID" value="MCF1716541.1"/>
    <property type="molecule type" value="Genomic_DNA"/>
</dbReference>
<reference evidence="3 4" key="1">
    <citation type="submission" date="2022-01" db="EMBL/GenBank/DDBJ databases">
        <title>Flavihumibacter sp. nov., isolated from sediment of a river.</title>
        <authorList>
            <person name="Liu H."/>
        </authorList>
    </citation>
    <scope>NUCLEOTIDE SEQUENCE [LARGE SCALE GENOMIC DNA]</scope>
    <source>
        <strain evidence="3 4">RY-1</strain>
    </source>
</reference>
<sequence>MQITFTYDRKQVIQALRYHFFTRPEIRILVILVNVFTIAAAVLLYFKKVNPLSFVFFSTIWMILMLVIWRLLPNSVYKKSQTFRDDFLMQFQEDEVTLETERGRQVWPWSRFSKFVETPYFFHLYFDSRSFFLIPKDAFSTITDQQEIRELIRRKIKH</sequence>
<dbReference type="InterPro" id="IPR025588">
    <property type="entry name" value="YcxB-like_C"/>
</dbReference>
<gene>
    <name evidence="3" type="ORF">L0U88_18005</name>
</gene>
<name>A0ABS9BLG4_9BACT</name>
<protein>
    <submittedName>
        <fullName evidence="3">YcxB family protein</fullName>
    </submittedName>
</protein>
<comment type="caution">
    <text evidence="3">The sequence shown here is derived from an EMBL/GenBank/DDBJ whole genome shotgun (WGS) entry which is preliminary data.</text>
</comment>
<keyword evidence="1" id="KW-0812">Transmembrane</keyword>
<keyword evidence="4" id="KW-1185">Reference proteome</keyword>
<dbReference type="Proteomes" id="UP001200145">
    <property type="component" value="Unassembled WGS sequence"/>
</dbReference>
<keyword evidence="1" id="KW-0472">Membrane</keyword>